<feature type="repeat" description="WD" evidence="7">
    <location>
        <begin position="313"/>
        <end position="347"/>
    </location>
</feature>
<evidence type="ECO:0000256" key="3">
    <source>
        <dbReference type="ARBA" id="ARBA00022618"/>
    </source>
</evidence>
<dbReference type="InterPro" id="IPR036322">
    <property type="entry name" value="WD40_repeat_dom_sf"/>
</dbReference>
<keyword evidence="11" id="KW-1185">Reference proteome</keyword>
<feature type="compositionally biased region" description="Low complexity" evidence="8">
    <location>
        <begin position="66"/>
        <end position="84"/>
    </location>
</feature>
<comment type="caution">
    <text evidence="10">The sequence shown here is derived from an EMBL/GenBank/DDBJ whole genome shotgun (WGS) entry which is preliminary data.</text>
</comment>
<name>A0A8H5FPC1_9AGAR</name>
<dbReference type="AlphaFoldDB" id="A0A8H5FPC1"/>
<dbReference type="GO" id="GO:0051301">
    <property type="term" value="P:cell division"/>
    <property type="evidence" value="ECO:0007669"/>
    <property type="project" value="UniProtKB-KW"/>
</dbReference>
<evidence type="ECO:0000256" key="5">
    <source>
        <dbReference type="ARBA" id="ARBA00022776"/>
    </source>
</evidence>
<dbReference type="InterPro" id="IPR056150">
    <property type="entry name" value="WD40_CDC20-Fz"/>
</dbReference>
<dbReference type="PROSITE" id="PS50082">
    <property type="entry name" value="WD_REPEATS_2"/>
    <property type="match status" value="2"/>
</dbReference>
<dbReference type="PROSITE" id="PS50294">
    <property type="entry name" value="WD_REPEATS_REGION"/>
    <property type="match status" value="1"/>
</dbReference>
<dbReference type="GO" id="GO:0005680">
    <property type="term" value="C:anaphase-promoting complex"/>
    <property type="evidence" value="ECO:0007669"/>
    <property type="project" value="TreeGrafter"/>
</dbReference>
<dbReference type="GO" id="GO:1905786">
    <property type="term" value="P:positive regulation of anaphase-promoting complex-dependent catabolic process"/>
    <property type="evidence" value="ECO:0007669"/>
    <property type="project" value="TreeGrafter"/>
</dbReference>
<dbReference type="GO" id="GO:0010997">
    <property type="term" value="F:anaphase-promoting complex binding"/>
    <property type="evidence" value="ECO:0007669"/>
    <property type="project" value="InterPro"/>
</dbReference>
<dbReference type="EMBL" id="JAACJO010000070">
    <property type="protein sequence ID" value="KAF5344204.1"/>
    <property type="molecule type" value="Genomic_DNA"/>
</dbReference>
<organism evidence="10 11">
    <name type="scientific">Leucocoprinus leucothites</name>
    <dbReference type="NCBI Taxonomy" id="201217"/>
    <lineage>
        <taxon>Eukaryota</taxon>
        <taxon>Fungi</taxon>
        <taxon>Dikarya</taxon>
        <taxon>Basidiomycota</taxon>
        <taxon>Agaricomycotina</taxon>
        <taxon>Agaricomycetes</taxon>
        <taxon>Agaricomycetidae</taxon>
        <taxon>Agaricales</taxon>
        <taxon>Agaricineae</taxon>
        <taxon>Agaricaceae</taxon>
        <taxon>Leucocoprinus</taxon>
    </lineage>
</organism>
<dbReference type="PANTHER" id="PTHR19918:SF8">
    <property type="entry name" value="FI02843P"/>
    <property type="match status" value="1"/>
</dbReference>
<gene>
    <name evidence="10" type="ORF">D9756_011327</name>
</gene>
<evidence type="ECO:0000313" key="11">
    <source>
        <dbReference type="Proteomes" id="UP000559027"/>
    </source>
</evidence>
<feature type="domain" description="CDC20/Fizzy WD40" evidence="9">
    <location>
        <begin position="260"/>
        <end position="521"/>
    </location>
</feature>
<dbReference type="Proteomes" id="UP000559027">
    <property type="component" value="Unassembled WGS sequence"/>
</dbReference>
<keyword evidence="2 7" id="KW-0853">WD repeat</keyword>
<feature type="repeat" description="WD" evidence="7">
    <location>
        <begin position="389"/>
        <end position="421"/>
    </location>
</feature>
<sequence>MPPPKTPSNRIRSRSEAKTPLTPSIISGLSNVSLAASPTKKSSRAGGGGGGLKSTPSNTTANPFLTTTQASRSRPSSRAASPQPVGVIRKGGVESRLDVITRDYVPPPKQELKRSRSTPATNRVGADHRDRFITHRESNTDLAQLASTLDHLSLSSTSNPTASASTTNNTSTTTSQPTTTQASPGHTARLAAATGLPINRRILGYHEQPPLPSSSHDLTLAQQREYAKPLYAQRPGALPSSTGTTTSKARKIPTQPERVLDAPGMVDDFYLNLLSWSCQNAVAVALETATYVWKADTGTVAQLGEGAPEGSYVSSVDFSNDGAFLGIGLSTGEVELWDTESGQKLRSMTGHNGQVAVLSWNQHILSSGCADGSIWHHDVRVARHKVMELLGHGGEVCGLRWRQDGELLASGGNDNVVNIWDGRIGDVGGDARGSAKWTKRNHTAAVKALAWCPWQPSLLASGGGTNDSTINIWNSTTGARLHTLRTPSQITSLHFSPHRKELLSTHGYPTNSIMIHAYPRVLGFTFWEEDFKRFNVIAPIILALPGDLFDLDGHLTSRIQGILSKALETTPAVPSIIITNLQEIIVCLPPARRHPEYTFEKITTTQLSLALRVISTAFLLDALPGRVFFNTPSMFKDPDDAVILPVGPPQDPGQPLLADEEVFSTFHRHSDFDLVTLFRDRKRVLQLLRWHDYVRKTYSKVVVRSGDTVYGATTPFGQIKPPEFSRPTFLFHLSDLPSHTAAHVRDVQRESPLASAGLADSFDKSQGFTLRIQDLIAEGSEHGICTVYRCEISSIDNQAITSSPPLCLKLFDDRFQKLVSLDDEDIAHLEEEEDEVLLSFEELLIAEKLALNEALADDKLEPVQGSVIPWFYGLHQFTLPDSGITLYGLLMEFIDGWALNSSFARELSSDRQIQMINSAGEASRILDIADINQQDWHNGQLLLLLHTNTTTQINHIVLLDFAFTTQTWEIEKLNYIANYYGLLCVLLGRAGEVGFDSRLVWEYFGEPDDWDPLDVITSRGPGGKATKEIKARDMFPYILTA</sequence>
<feature type="compositionally biased region" description="Polar residues" evidence="8">
    <location>
        <begin position="21"/>
        <end position="40"/>
    </location>
</feature>
<feature type="region of interest" description="Disordered" evidence="8">
    <location>
        <begin position="153"/>
        <end position="186"/>
    </location>
</feature>
<dbReference type="InterPro" id="IPR033010">
    <property type="entry name" value="Cdc20/Fizzy"/>
</dbReference>
<feature type="compositionally biased region" description="Basic and acidic residues" evidence="8">
    <location>
        <begin position="91"/>
        <end position="101"/>
    </location>
</feature>
<evidence type="ECO:0000256" key="7">
    <source>
        <dbReference type="PROSITE-ProRule" id="PRU00221"/>
    </source>
</evidence>
<dbReference type="InterPro" id="IPR015943">
    <property type="entry name" value="WD40/YVTN_repeat-like_dom_sf"/>
</dbReference>
<evidence type="ECO:0000256" key="2">
    <source>
        <dbReference type="ARBA" id="ARBA00022574"/>
    </source>
</evidence>
<evidence type="ECO:0000256" key="4">
    <source>
        <dbReference type="ARBA" id="ARBA00022737"/>
    </source>
</evidence>
<evidence type="ECO:0000256" key="8">
    <source>
        <dbReference type="SAM" id="MobiDB-lite"/>
    </source>
</evidence>
<keyword evidence="3" id="KW-0132">Cell division</keyword>
<dbReference type="GO" id="GO:1990757">
    <property type="term" value="F:ubiquitin ligase activator activity"/>
    <property type="evidence" value="ECO:0007669"/>
    <property type="project" value="TreeGrafter"/>
</dbReference>
<accession>A0A8H5FPC1</accession>
<dbReference type="Gene3D" id="2.130.10.10">
    <property type="entry name" value="YVTN repeat-like/Quinoprotein amine dehydrogenase"/>
    <property type="match status" value="1"/>
</dbReference>
<feature type="compositionally biased region" description="Low complexity" evidence="8">
    <location>
        <begin position="153"/>
        <end position="184"/>
    </location>
</feature>
<dbReference type="PANTHER" id="PTHR19918">
    <property type="entry name" value="CELL DIVISION CYCLE 20 CDC20 FIZZY -RELATED"/>
    <property type="match status" value="1"/>
</dbReference>
<dbReference type="OrthoDB" id="10263272at2759"/>
<protein>
    <recommendedName>
        <fullName evidence="9">CDC20/Fizzy WD40 domain-containing protein</fullName>
    </recommendedName>
</protein>
<keyword evidence="5" id="KW-0498">Mitosis</keyword>
<dbReference type="SMART" id="SM00320">
    <property type="entry name" value="WD40"/>
    <property type="match status" value="5"/>
</dbReference>
<keyword evidence="4" id="KW-0677">Repeat</keyword>
<evidence type="ECO:0000259" key="9">
    <source>
        <dbReference type="Pfam" id="PF24807"/>
    </source>
</evidence>
<evidence type="ECO:0000313" key="10">
    <source>
        <dbReference type="EMBL" id="KAF5344204.1"/>
    </source>
</evidence>
<dbReference type="GO" id="GO:0031145">
    <property type="term" value="P:anaphase-promoting complex-dependent catabolic process"/>
    <property type="evidence" value="ECO:0007669"/>
    <property type="project" value="TreeGrafter"/>
</dbReference>
<reference evidence="10 11" key="1">
    <citation type="journal article" date="2020" name="ISME J.">
        <title>Uncovering the hidden diversity of litter-decomposition mechanisms in mushroom-forming fungi.</title>
        <authorList>
            <person name="Floudas D."/>
            <person name="Bentzer J."/>
            <person name="Ahren D."/>
            <person name="Johansson T."/>
            <person name="Persson P."/>
            <person name="Tunlid A."/>
        </authorList>
    </citation>
    <scope>NUCLEOTIDE SEQUENCE [LARGE SCALE GENOMIC DNA]</scope>
    <source>
        <strain evidence="10 11">CBS 146.42</strain>
    </source>
</reference>
<feature type="compositionally biased region" description="Polar residues" evidence="8">
    <location>
        <begin position="54"/>
        <end position="65"/>
    </location>
</feature>
<proteinExistence type="inferred from homology"/>
<evidence type="ECO:0000256" key="6">
    <source>
        <dbReference type="ARBA" id="ARBA00023306"/>
    </source>
</evidence>
<dbReference type="InterPro" id="IPR001680">
    <property type="entry name" value="WD40_rpt"/>
</dbReference>
<dbReference type="Pfam" id="PF24807">
    <property type="entry name" value="WD40_CDC20-Fz"/>
    <property type="match status" value="1"/>
</dbReference>
<evidence type="ECO:0000256" key="1">
    <source>
        <dbReference type="ARBA" id="ARBA00006445"/>
    </source>
</evidence>
<comment type="similarity">
    <text evidence="1">Belongs to the WD repeat CDC20/Fizzy family.</text>
</comment>
<feature type="region of interest" description="Disordered" evidence="8">
    <location>
        <begin position="1"/>
        <end position="132"/>
    </location>
</feature>
<keyword evidence="6" id="KW-0131">Cell cycle</keyword>
<dbReference type="SUPFAM" id="SSF50978">
    <property type="entry name" value="WD40 repeat-like"/>
    <property type="match status" value="1"/>
</dbReference>